<feature type="region of interest" description="Disordered" evidence="11">
    <location>
        <begin position="1154"/>
        <end position="1228"/>
    </location>
</feature>
<dbReference type="Pfam" id="PF25669">
    <property type="entry name" value="SMP_MUG190-like"/>
    <property type="match status" value="1"/>
</dbReference>
<dbReference type="SUPFAM" id="SSF49562">
    <property type="entry name" value="C2 domain (Calcium/lipid-binding domain, CaLB)"/>
    <property type="match status" value="5"/>
</dbReference>
<dbReference type="InterPro" id="IPR037761">
    <property type="entry name" value="C2A_Tricalbin"/>
</dbReference>
<keyword evidence="9" id="KW-0446">Lipid-binding</keyword>
<feature type="domain" description="C2" evidence="13">
    <location>
        <begin position="638"/>
        <end position="754"/>
    </location>
</feature>
<evidence type="ECO:0000256" key="1">
    <source>
        <dbReference type="ARBA" id="ARBA00004586"/>
    </source>
</evidence>
<evidence type="ECO:0000256" key="2">
    <source>
        <dbReference type="ARBA" id="ARBA00022448"/>
    </source>
</evidence>
<evidence type="ECO:0000259" key="13">
    <source>
        <dbReference type="PROSITE" id="PS50004"/>
    </source>
</evidence>
<keyword evidence="7 12" id="KW-1133">Transmembrane helix</keyword>
<evidence type="ECO:0000256" key="12">
    <source>
        <dbReference type="SAM" id="Phobius"/>
    </source>
</evidence>
<name>A0A1E4SMX9_9ASCO</name>
<accession>A0A1E4SMX9</accession>
<protein>
    <submittedName>
        <fullName evidence="15">Putative bud/polarization protein</fullName>
    </submittedName>
</protein>
<sequence length="1365" mass="152617">MSVEDVQDYNKEVANNANNHSVPVDGSKNEEKIQPEKVSVRNSSTFSWTNVGFWNSSSTLDKLHQLEIIKAIESYVTDHFYGDWYWNCSIMVGTCFFSWLIARIGGGILSLGFILLFTSSVYRTEFRRFNRNIRDDMTRINASNRLENELETMEWLNSFMDKFWVIYMPALSETVMFQTNEILKDQAPGFGIEALSLDEFTLGSKAPRVDSIKSYTKKGHDHIEMDWAFSFTPNDTDDMTKNEIKKKINPKVALGVTVGKAFITKSLPILVEDMSFTGRMNIKLKLTQNFPHVKMVSVQFLEAPTIDYALKPVGGDTFGIDIMSFIPGLSKFVNGLIHSNLRPMLYAPNSLDIDVEDIMAQQSNDSIGVVAVGINRLSHLKIGNPTPKNSLNPYVELKISNNAEVEEKTKVKKLVNDPVYMETIYLLVNNLDGNHLSLNVFNFLKDKADDQLIGNIDVPLVDLYQKPIQKNVVKSLTEGGRTVGKIDYDLRWFPQMEPMVLEDGTKEPVTDAEVGILKINLHEARDLDISQSVIGLLNPYAEILVNYKGVKTCRQLRQINEPVWDQSFESLVTSQSKTRVQIIVKDAVDDQVVGKVDANIQDLIFESNRGQQWIKGDQVKPDVPPARFRISATWKSLAMTDDSVVKSYPDASIGGLRLHLRQAVGLKNLESVGKIDPYARILLHGKVRGRTPTFANTLDPAFNSVSFLPVANEHQHFLVEFMDEEDEKDRTLGSAAISVNDFLKKNDEGYYLAYDGSEELIEQPILLNGQPHGKLTYSVSFVPTIPVFTHHQIENKKEYEEIEAQKQAEDAARQAEEEKLYKEKPDEYQWLETNEDIVPSPPKVTMPLEKAIRYRTGILNVHLLSGSFDKPDLYVHTLFDDHSYPSGVSPRAEGRHLLVSSSGEGFIRDLPNSKLIIRLAKRVDVNREKDVIAEKIFDTLDCLKRGFAKPITLRINDKNSVQVRFEFIPSAFKLAPLDTILDVGHMKLDILSAENLKSVDSNGKSDPLVVVKLDGVEIYKTDKKRKTLDPIWNEAVDFPLISRSRQVVLVEVYDWDLTHDDELLGRANLDLSTIEPHNSTQFQVNLDTQGTVNLRATFKPEYIRPQLHSASGLPIDLSAVSGVPLKVVGGAAGVATNVVGSGIGLATDGVTKGGSFLKGLGRRKKKEDKKELDPNSIEANAEEAPTAAKQAQSDDEEDEDVATNSKNVAGVPNIHAENLPAPQRPHMTHSRTASMATEDSYAASIHGPGTIPGRISVVSAQGFSNSNLEVKISLKTSTKDKELYKTRATKVDKETGLYRWNESTPFKSASSGELHFYVREHHTFGKTVNLGHTVLPLVEVLNKAENIVLNAGEGELTVNIRYLST</sequence>
<dbReference type="GO" id="GO:0005933">
    <property type="term" value="C:cellular bud"/>
    <property type="evidence" value="ECO:0007669"/>
    <property type="project" value="EnsemblFungi"/>
</dbReference>
<evidence type="ECO:0000256" key="3">
    <source>
        <dbReference type="ARBA" id="ARBA00022553"/>
    </source>
</evidence>
<evidence type="ECO:0000256" key="8">
    <source>
        <dbReference type="ARBA" id="ARBA00023055"/>
    </source>
</evidence>
<dbReference type="InterPro" id="IPR031468">
    <property type="entry name" value="SMP_LBD"/>
</dbReference>
<dbReference type="CDD" id="cd21678">
    <property type="entry name" value="SMP_TCB"/>
    <property type="match status" value="1"/>
</dbReference>
<dbReference type="PROSITE" id="PS50004">
    <property type="entry name" value="C2"/>
    <property type="match status" value="4"/>
</dbReference>
<dbReference type="Proteomes" id="UP000094285">
    <property type="component" value="Unassembled WGS sequence"/>
</dbReference>
<proteinExistence type="predicted"/>
<feature type="domain" description="C2" evidence="13">
    <location>
        <begin position="966"/>
        <end position="1085"/>
    </location>
</feature>
<keyword evidence="8" id="KW-0445">Lipid transport</keyword>
<evidence type="ECO:0000256" key="5">
    <source>
        <dbReference type="ARBA" id="ARBA00022737"/>
    </source>
</evidence>
<feature type="domain" description="C2" evidence="13">
    <location>
        <begin position="347"/>
        <end position="473"/>
    </location>
</feature>
<dbReference type="SMART" id="SM00239">
    <property type="entry name" value="C2"/>
    <property type="match status" value="5"/>
</dbReference>
<dbReference type="InterPro" id="IPR000008">
    <property type="entry name" value="C2_dom"/>
</dbReference>
<keyword evidence="5" id="KW-0677">Repeat</keyword>
<dbReference type="InterPro" id="IPR037765">
    <property type="entry name" value="C2B_Tricalbin"/>
</dbReference>
<dbReference type="Pfam" id="PF24920">
    <property type="entry name" value="C2_TCB1"/>
    <property type="match status" value="1"/>
</dbReference>
<evidence type="ECO:0000313" key="16">
    <source>
        <dbReference type="Proteomes" id="UP000094285"/>
    </source>
</evidence>
<reference evidence="16" key="1">
    <citation type="submission" date="2016-05" db="EMBL/GenBank/DDBJ databases">
        <title>Comparative genomics of biotechnologically important yeasts.</title>
        <authorList>
            <consortium name="DOE Joint Genome Institute"/>
            <person name="Riley R."/>
            <person name="Haridas S."/>
            <person name="Wolfe K.H."/>
            <person name="Lopes M.R."/>
            <person name="Hittinger C.T."/>
            <person name="Goker M."/>
            <person name="Salamov A."/>
            <person name="Wisecaver J."/>
            <person name="Long T.M."/>
            <person name="Aerts A.L."/>
            <person name="Barry K."/>
            <person name="Choi C."/>
            <person name="Clum A."/>
            <person name="Coughlan A.Y."/>
            <person name="Deshpande S."/>
            <person name="Douglass A.P."/>
            <person name="Hanson S.J."/>
            <person name="Klenk H.-P."/>
            <person name="Labutti K."/>
            <person name="Lapidus A."/>
            <person name="Lindquist E."/>
            <person name="Lipzen A."/>
            <person name="Meier-Kolthoff J.P."/>
            <person name="Ohm R.A."/>
            <person name="Otillar R.P."/>
            <person name="Pangilinan J."/>
            <person name="Peng Y."/>
            <person name="Rokas A."/>
            <person name="Rosa C.A."/>
            <person name="Scheuner C."/>
            <person name="Sibirny A.A."/>
            <person name="Slot J.C."/>
            <person name="Stielow J.B."/>
            <person name="Sun H."/>
            <person name="Kurtzman C.P."/>
            <person name="Blackwell M."/>
            <person name="Grigoriev I.V."/>
            <person name="Jeffries T.W."/>
        </authorList>
    </citation>
    <scope>NUCLEOTIDE SEQUENCE [LARGE SCALE GENOMIC DNA]</scope>
    <source>
        <strain evidence="16">NRRL Y-17324</strain>
    </source>
</reference>
<dbReference type="CDD" id="cd04052">
    <property type="entry name" value="C2B_Tricalbin-like"/>
    <property type="match status" value="1"/>
</dbReference>
<dbReference type="PANTHER" id="PTHR46980">
    <property type="entry name" value="TRICALBIN-1-RELATED"/>
    <property type="match status" value="1"/>
</dbReference>
<dbReference type="PIRSF" id="PIRSF037232">
    <property type="entry name" value="Tricalbin"/>
    <property type="match status" value="1"/>
</dbReference>
<dbReference type="GO" id="GO:0090158">
    <property type="term" value="P:endoplasmic reticulum membrane organization"/>
    <property type="evidence" value="ECO:0007669"/>
    <property type="project" value="EnsemblFungi"/>
</dbReference>
<dbReference type="CDD" id="cd04044">
    <property type="entry name" value="C2A_Tricalbin-like"/>
    <property type="match status" value="1"/>
</dbReference>
<dbReference type="GO" id="GO:0032541">
    <property type="term" value="C:cortical endoplasmic reticulum"/>
    <property type="evidence" value="ECO:0007669"/>
    <property type="project" value="EnsemblFungi"/>
</dbReference>
<dbReference type="GO" id="GO:0120010">
    <property type="term" value="P:intermembrane phospholipid transfer"/>
    <property type="evidence" value="ECO:0007669"/>
    <property type="project" value="EnsemblFungi"/>
</dbReference>
<keyword evidence="6" id="KW-0256">Endoplasmic reticulum</keyword>
<dbReference type="RefSeq" id="XP_020065899.1">
    <property type="nucleotide sequence ID" value="XM_020211480.1"/>
</dbReference>
<dbReference type="InterPro" id="IPR037762">
    <property type="entry name" value="C2C_Tricalbin"/>
</dbReference>
<dbReference type="STRING" id="984487.A0A1E4SMX9"/>
<dbReference type="PROSITE" id="PS51847">
    <property type="entry name" value="SMP"/>
    <property type="match status" value="1"/>
</dbReference>
<comment type="subcellular location">
    <subcellularLocation>
        <location evidence="1">Endoplasmic reticulum membrane</location>
    </subcellularLocation>
</comment>
<dbReference type="GO" id="GO:0061817">
    <property type="term" value="P:endoplasmic reticulum-plasma membrane tethering"/>
    <property type="evidence" value="ECO:0007669"/>
    <property type="project" value="InterPro"/>
</dbReference>
<dbReference type="GO" id="GO:0005543">
    <property type="term" value="F:phospholipid binding"/>
    <property type="evidence" value="ECO:0007669"/>
    <property type="project" value="EnsemblFungi"/>
</dbReference>
<dbReference type="InterPro" id="IPR056910">
    <property type="entry name" value="TCB1-3_C2"/>
</dbReference>
<feature type="domain" description="SMP-LTD" evidence="14">
    <location>
        <begin position="149"/>
        <end position="356"/>
    </location>
</feature>
<gene>
    <name evidence="15" type="ORF">CANTADRAFT_88686</name>
</gene>
<dbReference type="GO" id="GO:0055091">
    <property type="term" value="P:phospholipid homeostasis"/>
    <property type="evidence" value="ECO:0007669"/>
    <property type="project" value="EnsemblFungi"/>
</dbReference>
<feature type="transmembrane region" description="Helical" evidence="12">
    <location>
        <begin position="100"/>
        <end position="122"/>
    </location>
</feature>
<feature type="domain" description="C2" evidence="13">
    <location>
        <begin position="498"/>
        <end position="614"/>
    </location>
</feature>
<dbReference type="InterPro" id="IPR035892">
    <property type="entry name" value="C2_domain_sf"/>
</dbReference>
<evidence type="ECO:0000256" key="10">
    <source>
        <dbReference type="ARBA" id="ARBA00023136"/>
    </source>
</evidence>
<keyword evidence="10 12" id="KW-0472">Membrane</keyword>
<evidence type="ECO:0000256" key="7">
    <source>
        <dbReference type="ARBA" id="ARBA00022989"/>
    </source>
</evidence>
<dbReference type="Pfam" id="PF00168">
    <property type="entry name" value="C2"/>
    <property type="match status" value="5"/>
</dbReference>
<dbReference type="PRINTS" id="PR00360">
    <property type="entry name" value="C2DOMAIN"/>
</dbReference>
<evidence type="ECO:0000256" key="9">
    <source>
        <dbReference type="ARBA" id="ARBA00023121"/>
    </source>
</evidence>
<feature type="compositionally biased region" description="Basic and acidic residues" evidence="11">
    <location>
        <begin position="27"/>
        <end position="36"/>
    </location>
</feature>
<dbReference type="InterPro" id="IPR037756">
    <property type="entry name" value="C2D_Tricalbin"/>
</dbReference>
<dbReference type="Gene3D" id="2.60.40.150">
    <property type="entry name" value="C2 domain"/>
    <property type="match status" value="5"/>
</dbReference>
<dbReference type="PANTHER" id="PTHR46980:SF1">
    <property type="entry name" value="TRICALBIN-3"/>
    <property type="match status" value="1"/>
</dbReference>
<evidence type="ECO:0000256" key="11">
    <source>
        <dbReference type="SAM" id="MobiDB-lite"/>
    </source>
</evidence>
<dbReference type="GeneID" id="30985616"/>
<dbReference type="GO" id="GO:0005789">
    <property type="term" value="C:endoplasmic reticulum membrane"/>
    <property type="evidence" value="ECO:0007669"/>
    <property type="project" value="UniProtKB-SubCell"/>
</dbReference>
<keyword evidence="3" id="KW-0597">Phosphoprotein</keyword>
<evidence type="ECO:0000259" key="14">
    <source>
        <dbReference type="PROSITE" id="PS51847"/>
    </source>
</evidence>
<evidence type="ECO:0000256" key="4">
    <source>
        <dbReference type="ARBA" id="ARBA00022692"/>
    </source>
</evidence>
<evidence type="ECO:0000313" key="15">
    <source>
        <dbReference type="EMBL" id="ODV80777.1"/>
    </source>
</evidence>
<keyword evidence="2" id="KW-0813">Transport</keyword>
<dbReference type="EMBL" id="KV453910">
    <property type="protein sequence ID" value="ODV80777.1"/>
    <property type="molecule type" value="Genomic_DNA"/>
</dbReference>
<dbReference type="GO" id="GO:0060304">
    <property type="term" value="P:regulation of phosphatidylinositol dephosphorylation"/>
    <property type="evidence" value="ECO:0007669"/>
    <property type="project" value="EnsemblFungi"/>
</dbReference>
<dbReference type="OrthoDB" id="1029639at2759"/>
<dbReference type="InterPro" id="IPR017147">
    <property type="entry name" value="Tricalbin"/>
</dbReference>
<evidence type="ECO:0000256" key="6">
    <source>
        <dbReference type="ARBA" id="ARBA00022824"/>
    </source>
</evidence>
<dbReference type="GO" id="GO:0035621">
    <property type="term" value="P:ER to Golgi ceramide transport"/>
    <property type="evidence" value="ECO:0007669"/>
    <property type="project" value="EnsemblFungi"/>
</dbReference>
<dbReference type="InterPro" id="IPR052455">
    <property type="entry name" value="Tricalbin_domain"/>
</dbReference>
<keyword evidence="4 12" id="KW-0812">Transmembrane</keyword>
<organism evidence="15 16">
    <name type="scientific">Suhomyces tanzawaensis NRRL Y-17324</name>
    <dbReference type="NCBI Taxonomy" id="984487"/>
    <lineage>
        <taxon>Eukaryota</taxon>
        <taxon>Fungi</taxon>
        <taxon>Dikarya</taxon>
        <taxon>Ascomycota</taxon>
        <taxon>Saccharomycotina</taxon>
        <taxon>Pichiomycetes</taxon>
        <taxon>Debaryomycetaceae</taxon>
        <taxon>Suhomyces</taxon>
    </lineage>
</organism>
<feature type="region of interest" description="Disordered" evidence="11">
    <location>
        <begin position="16"/>
        <end position="36"/>
    </location>
</feature>
<keyword evidence="16" id="KW-1185">Reference proteome</keyword>
<dbReference type="CDD" id="cd04040">
    <property type="entry name" value="C2D_Tricalbin-like"/>
    <property type="match status" value="1"/>
</dbReference>
<dbReference type="CDD" id="cd04045">
    <property type="entry name" value="C2C_Tricalbin-like"/>
    <property type="match status" value="1"/>
</dbReference>